<dbReference type="NCBIfam" id="TIGR00752">
    <property type="entry name" value="slp"/>
    <property type="match status" value="1"/>
</dbReference>
<dbReference type="EMBL" id="QRHA01000009">
    <property type="protein sequence ID" value="RDV24645.1"/>
    <property type="molecule type" value="Genomic_DNA"/>
</dbReference>
<dbReference type="PANTHER" id="PTHR37530">
    <property type="entry name" value="OUTER MEMBRANE PROTEIN SLP"/>
    <property type="match status" value="1"/>
</dbReference>
<dbReference type="Pfam" id="PF03843">
    <property type="entry name" value="Slp"/>
    <property type="match status" value="1"/>
</dbReference>
<gene>
    <name evidence="2" type="ORF">DXV75_13230</name>
</gene>
<dbReference type="RefSeq" id="WP_115593891.1">
    <property type="nucleotide sequence ID" value="NZ_QRHA01000009.1"/>
</dbReference>
<accession>A0A3D8M527</accession>
<proteinExistence type="predicted"/>
<name>A0A3D8M527_9ALTE</name>
<organism evidence="2 3">
    <name type="scientific">Alteromonas aestuariivivens</name>
    <dbReference type="NCBI Taxonomy" id="1938339"/>
    <lineage>
        <taxon>Bacteria</taxon>
        <taxon>Pseudomonadati</taxon>
        <taxon>Pseudomonadota</taxon>
        <taxon>Gammaproteobacteria</taxon>
        <taxon>Alteromonadales</taxon>
        <taxon>Alteromonadaceae</taxon>
        <taxon>Alteromonas/Salinimonas group</taxon>
        <taxon>Alteromonas</taxon>
    </lineage>
</organism>
<dbReference type="OrthoDB" id="5295757at2"/>
<dbReference type="InterPro" id="IPR004658">
    <property type="entry name" value="OMP_Slp"/>
</dbReference>
<comment type="caution">
    <text evidence="2">The sequence shown here is derived from an EMBL/GenBank/DDBJ whole genome shotgun (WGS) entry which is preliminary data.</text>
</comment>
<dbReference type="PANTHER" id="PTHR37530:SF1">
    <property type="entry name" value="OUTER MEMBRANE PROTEIN SLP"/>
    <property type="match status" value="1"/>
</dbReference>
<protein>
    <submittedName>
        <fullName evidence="2">Starvation-inducible protein</fullName>
    </submittedName>
</protein>
<sequence length="222" mass="24892">MFYKYLILVSVVLFSGCAIVPDSIKVPDDTQLVSYTRAVTQSQAVQGQTARWGGIIVGVENKPQQTLIEVVHFPLNHYGRPSTQAETVGRFKARIDGFVDPIVFENGRSVTFVGSVAAAIAGMVGEQPYMYPVIDVTDYHLWRKETVYDVSTLYFDYGTGWYSPFYYPYYGPRWGGWGVGHSRVRVIESRGQQPGTSRVKSGTVQSRPSANVPQKNRSQEYQ</sequence>
<evidence type="ECO:0000256" key="1">
    <source>
        <dbReference type="SAM" id="MobiDB-lite"/>
    </source>
</evidence>
<feature type="region of interest" description="Disordered" evidence="1">
    <location>
        <begin position="190"/>
        <end position="222"/>
    </location>
</feature>
<evidence type="ECO:0000313" key="3">
    <source>
        <dbReference type="Proteomes" id="UP000256561"/>
    </source>
</evidence>
<dbReference type="PIRSF" id="PIRSF004982">
    <property type="entry name" value="SlP"/>
    <property type="match status" value="1"/>
</dbReference>
<keyword evidence="3" id="KW-1185">Reference proteome</keyword>
<dbReference type="AlphaFoldDB" id="A0A3D8M527"/>
<dbReference type="Proteomes" id="UP000256561">
    <property type="component" value="Unassembled WGS sequence"/>
</dbReference>
<dbReference type="GO" id="GO:0019867">
    <property type="term" value="C:outer membrane"/>
    <property type="evidence" value="ECO:0007669"/>
    <property type="project" value="InterPro"/>
</dbReference>
<evidence type="ECO:0000313" key="2">
    <source>
        <dbReference type="EMBL" id="RDV24645.1"/>
    </source>
</evidence>
<dbReference type="PROSITE" id="PS51257">
    <property type="entry name" value="PROKAR_LIPOPROTEIN"/>
    <property type="match status" value="1"/>
</dbReference>
<reference evidence="3" key="1">
    <citation type="submission" date="2018-08" db="EMBL/GenBank/DDBJ databases">
        <authorList>
            <person name="Zhang J."/>
            <person name="Du Z.-J."/>
        </authorList>
    </citation>
    <scope>NUCLEOTIDE SEQUENCE [LARGE SCALE GENOMIC DNA]</scope>
    <source>
        <strain evidence="3">KCTC 52655</strain>
    </source>
</reference>